<evidence type="ECO:0000256" key="2">
    <source>
        <dbReference type="ARBA" id="ARBA00023027"/>
    </source>
</evidence>
<evidence type="ECO:0000256" key="3">
    <source>
        <dbReference type="PIRNR" id="PIRNR000124"/>
    </source>
</evidence>
<evidence type="ECO:0000313" key="6">
    <source>
        <dbReference type="EMBL" id="HGW92220.1"/>
    </source>
</evidence>
<proteinExistence type="inferred from homology"/>
<evidence type="ECO:0000256" key="1">
    <source>
        <dbReference type="ARBA" id="ARBA00023002"/>
    </source>
</evidence>
<dbReference type="Gene3D" id="3.40.50.720">
    <property type="entry name" value="NAD(P)-binding Rossmann-like Domain"/>
    <property type="match status" value="2"/>
</dbReference>
<gene>
    <name evidence="6" type="ORF">ENV67_06760</name>
</gene>
<dbReference type="InterPro" id="IPR001732">
    <property type="entry name" value="UDP-Glc/GDP-Man_DH_N"/>
</dbReference>
<dbReference type="Pfam" id="PF03721">
    <property type="entry name" value="UDPG_MGDP_dh_N"/>
    <property type="match status" value="1"/>
</dbReference>
<comment type="similarity">
    <text evidence="3">Belongs to the UDP-glucose/GDP-mannose dehydrogenase family.</text>
</comment>
<dbReference type="SUPFAM" id="SSF52413">
    <property type="entry name" value="UDP-glucose/GDP-mannose dehydrogenase C-terminal domain"/>
    <property type="match status" value="1"/>
</dbReference>
<dbReference type="InterPro" id="IPR014027">
    <property type="entry name" value="UDP-Glc/GDP-Man_DH_C"/>
</dbReference>
<dbReference type="InterPro" id="IPR028359">
    <property type="entry name" value="UDP_ManNAc/GlcNAc_DH"/>
</dbReference>
<dbReference type="SMART" id="SM00984">
    <property type="entry name" value="UDPG_MGDP_dh_C"/>
    <property type="match status" value="1"/>
</dbReference>
<dbReference type="Pfam" id="PF00984">
    <property type="entry name" value="UDPG_MGDP_dh"/>
    <property type="match status" value="1"/>
</dbReference>
<evidence type="ECO:0000259" key="5">
    <source>
        <dbReference type="SMART" id="SM00984"/>
    </source>
</evidence>
<keyword evidence="1" id="KW-0560">Oxidoreductase</keyword>
<dbReference type="InterPro" id="IPR036220">
    <property type="entry name" value="UDP-Glc/GDP-Man_DH_C_sf"/>
</dbReference>
<comment type="caution">
    <text evidence="6">The sequence shown here is derived from an EMBL/GenBank/DDBJ whole genome shotgun (WGS) entry which is preliminary data.</text>
</comment>
<sequence>MKNIENSIKERKFVVGVVGLGYVGLPLAINFLKSGFNVIGVDIDRKKVELLKEGKSYIDDVSDDDFKEYIKNNKFRVYDDYSYLKETDGINICVPTPFTITKDPDVSYIVDAAEKIAKILRKNQIIILKSTTFPETTEKIVLPILEKSGLKVGKDFYLSFVPERVDPGNKKFKPHQIPAVVGGITKDCTYITCKLYEEIIDLVVPVSNCKVAEMTKLLENTFRNVNIALVNELALLCERMGGIDIWEVINAASTKPYGFMPFYPGPGIGGHCIPIDPYYLSWKAREYDFHTTFIELSARVNEEMPYYVVDRIKDILNEDEISIKKARILLLGVSFKENISDLRHSPALKIFELLLPIAREVSYNDPYNPEIEITGKKFKSVEINKKSLKRFDIVVITAAHSSYDYKFIVENSKLIFDTRNGTKNIKSNNIFKLGFKM</sequence>
<keyword evidence="4" id="KW-0472">Membrane</keyword>
<feature type="transmembrane region" description="Helical" evidence="4">
    <location>
        <begin position="12"/>
        <end position="32"/>
    </location>
</feature>
<feature type="domain" description="UDP-glucose/GDP-mannose dehydrogenase C-terminal" evidence="5">
    <location>
        <begin position="329"/>
        <end position="424"/>
    </location>
</feature>
<dbReference type="EMBL" id="DTHG01000083">
    <property type="protein sequence ID" value="HGW92220.1"/>
    <property type="molecule type" value="Genomic_DNA"/>
</dbReference>
<keyword evidence="4" id="KW-1133">Transmembrane helix</keyword>
<dbReference type="InterPro" id="IPR017476">
    <property type="entry name" value="UDP-Glc/GDP-Man"/>
</dbReference>
<dbReference type="PIRSF" id="PIRSF500136">
    <property type="entry name" value="UDP_ManNAc_DH"/>
    <property type="match status" value="1"/>
</dbReference>
<dbReference type="NCBIfam" id="TIGR03026">
    <property type="entry name" value="NDP-sugDHase"/>
    <property type="match status" value="1"/>
</dbReference>
<dbReference type="AlphaFoldDB" id="A0A7C4YDC4"/>
<organism evidence="6">
    <name type="scientific">candidate division WOR-3 bacterium</name>
    <dbReference type="NCBI Taxonomy" id="2052148"/>
    <lineage>
        <taxon>Bacteria</taxon>
        <taxon>Bacteria division WOR-3</taxon>
    </lineage>
</organism>
<dbReference type="InterPro" id="IPR014026">
    <property type="entry name" value="UDP-Glc/GDP-Man_DH_dimer"/>
</dbReference>
<dbReference type="SUPFAM" id="SSF51735">
    <property type="entry name" value="NAD(P)-binding Rossmann-fold domains"/>
    <property type="match status" value="1"/>
</dbReference>
<dbReference type="Pfam" id="PF03720">
    <property type="entry name" value="UDPG_MGDP_dh_C"/>
    <property type="match status" value="1"/>
</dbReference>
<keyword evidence="4" id="KW-0812">Transmembrane</keyword>
<protein>
    <submittedName>
        <fullName evidence="6">Nucleotide sugar dehydrogenase</fullName>
    </submittedName>
</protein>
<dbReference type="InterPro" id="IPR008927">
    <property type="entry name" value="6-PGluconate_DH-like_C_sf"/>
</dbReference>
<dbReference type="PIRSF" id="PIRSF000124">
    <property type="entry name" value="UDPglc_GDPman_dh"/>
    <property type="match status" value="1"/>
</dbReference>
<dbReference type="GO" id="GO:0051287">
    <property type="term" value="F:NAD binding"/>
    <property type="evidence" value="ECO:0007669"/>
    <property type="project" value="InterPro"/>
</dbReference>
<name>A0A7C4YDC4_UNCW3</name>
<dbReference type="PANTHER" id="PTHR43491">
    <property type="entry name" value="UDP-N-ACETYL-D-MANNOSAMINE DEHYDROGENASE"/>
    <property type="match status" value="1"/>
</dbReference>
<dbReference type="GO" id="GO:0016616">
    <property type="term" value="F:oxidoreductase activity, acting on the CH-OH group of donors, NAD or NADP as acceptor"/>
    <property type="evidence" value="ECO:0007669"/>
    <property type="project" value="InterPro"/>
</dbReference>
<reference evidence="6" key="1">
    <citation type="journal article" date="2020" name="mSystems">
        <title>Genome- and Community-Level Interaction Insights into Carbon Utilization and Element Cycling Functions of Hydrothermarchaeota in Hydrothermal Sediment.</title>
        <authorList>
            <person name="Zhou Z."/>
            <person name="Liu Y."/>
            <person name="Xu W."/>
            <person name="Pan J."/>
            <person name="Luo Z.H."/>
            <person name="Li M."/>
        </authorList>
    </citation>
    <scope>NUCLEOTIDE SEQUENCE [LARGE SCALE GENOMIC DNA]</scope>
    <source>
        <strain evidence="6">SpSt-780</strain>
    </source>
</reference>
<dbReference type="GO" id="GO:0016628">
    <property type="term" value="F:oxidoreductase activity, acting on the CH-CH group of donors, NAD or NADP as acceptor"/>
    <property type="evidence" value="ECO:0007669"/>
    <property type="project" value="InterPro"/>
</dbReference>
<dbReference type="PANTHER" id="PTHR43491:SF1">
    <property type="entry name" value="UDP-N-ACETYL-D-MANNOSAMINE DEHYDROGENASE"/>
    <property type="match status" value="1"/>
</dbReference>
<accession>A0A7C4YDC4</accession>
<dbReference type="InterPro" id="IPR036291">
    <property type="entry name" value="NAD(P)-bd_dom_sf"/>
</dbReference>
<evidence type="ECO:0000256" key="4">
    <source>
        <dbReference type="SAM" id="Phobius"/>
    </source>
</evidence>
<keyword evidence="2" id="KW-0520">NAD</keyword>
<dbReference type="GO" id="GO:0000271">
    <property type="term" value="P:polysaccharide biosynthetic process"/>
    <property type="evidence" value="ECO:0007669"/>
    <property type="project" value="InterPro"/>
</dbReference>
<dbReference type="SUPFAM" id="SSF48179">
    <property type="entry name" value="6-phosphogluconate dehydrogenase C-terminal domain-like"/>
    <property type="match status" value="1"/>
</dbReference>